<evidence type="ECO:0000256" key="1">
    <source>
        <dbReference type="ARBA" id="ARBA00022491"/>
    </source>
</evidence>
<organism evidence="10 11">
    <name type="scientific">Mycetocola lacteus</name>
    <dbReference type="NCBI Taxonomy" id="76637"/>
    <lineage>
        <taxon>Bacteria</taxon>
        <taxon>Bacillati</taxon>
        <taxon>Actinomycetota</taxon>
        <taxon>Actinomycetes</taxon>
        <taxon>Micrococcales</taxon>
        <taxon>Microbacteriaceae</taxon>
        <taxon>Mycetocola</taxon>
    </lineage>
</organism>
<feature type="zinc finger region" evidence="8">
    <location>
        <begin position="3"/>
        <end position="34"/>
    </location>
</feature>
<dbReference type="OrthoDB" id="9807461at2"/>
<reference evidence="10 11" key="1">
    <citation type="submission" date="2018-10" db="EMBL/GenBank/DDBJ databases">
        <authorList>
            <person name="Li J."/>
        </authorList>
    </citation>
    <scope>NUCLEOTIDE SEQUENCE [LARGE SCALE GENOMIC DNA]</scope>
    <source>
        <strain evidence="10 11">JCM 11654</strain>
    </source>
</reference>
<evidence type="ECO:0000259" key="9">
    <source>
        <dbReference type="PROSITE" id="PS51161"/>
    </source>
</evidence>
<evidence type="ECO:0000313" key="10">
    <source>
        <dbReference type="EMBL" id="RLP82815.1"/>
    </source>
</evidence>
<dbReference type="InterPro" id="IPR005144">
    <property type="entry name" value="ATP-cone_dom"/>
</dbReference>
<keyword evidence="11" id="KW-1185">Reference proteome</keyword>
<keyword evidence="8" id="KW-0863">Zinc-finger</keyword>
<dbReference type="PROSITE" id="PS51161">
    <property type="entry name" value="ATP_CONE"/>
    <property type="match status" value="1"/>
</dbReference>
<keyword evidence="8" id="KW-0862">Zinc</keyword>
<dbReference type="HAMAP" id="MF_00440">
    <property type="entry name" value="NrdR"/>
    <property type="match status" value="1"/>
</dbReference>
<dbReference type="Proteomes" id="UP000269438">
    <property type="component" value="Unassembled WGS sequence"/>
</dbReference>
<protein>
    <recommendedName>
        <fullName evidence="8">Transcriptional repressor NrdR</fullName>
    </recommendedName>
</protein>
<dbReference type="RefSeq" id="WP_121687970.1">
    <property type="nucleotide sequence ID" value="NZ_RCUY01000005.1"/>
</dbReference>
<dbReference type="PANTHER" id="PTHR30455:SF2">
    <property type="entry name" value="TRANSCRIPTIONAL REPRESSOR NRDR"/>
    <property type="match status" value="1"/>
</dbReference>
<feature type="domain" description="ATP-cone" evidence="9">
    <location>
        <begin position="46"/>
        <end position="136"/>
    </location>
</feature>
<evidence type="ECO:0000256" key="2">
    <source>
        <dbReference type="ARBA" id="ARBA00022723"/>
    </source>
</evidence>
<comment type="similarity">
    <text evidence="8">Belongs to the NrdR family.</text>
</comment>
<dbReference type="GO" id="GO:0008270">
    <property type="term" value="F:zinc ion binding"/>
    <property type="evidence" value="ECO:0007669"/>
    <property type="project" value="UniProtKB-UniRule"/>
</dbReference>
<evidence type="ECO:0000256" key="5">
    <source>
        <dbReference type="ARBA" id="ARBA00023015"/>
    </source>
</evidence>
<proteinExistence type="inferred from homology"/>
<keyword evidence="5 8" id="KW-0805">Transcription regulation</keyword>
<comment type="caution">
    <text evidence="10">The sequence shown here is derived from an EMBL/GenBank/DDBJ whole genome shotgun (WGS) entry which is preliminary data.</text>
</comment>
<dbReference type="EMBL" id="RCUY01000005">
    <property type="protein sequence ID" value="RLP82815.1"/>
    <property type="molecule type" value="Genomic_DNA"/>
</dbReference>
<dbReference type="PANTHER" id="PTHR30455">
    <property type="entry name" value="TRANSCRIPTIONAL REPRESSOR NRDR"/>
    <property type="match status" value="1"/>
</dbReference>
<dbReference type="InterPro" id="IPR003796">
    <property type="entry name" value="RNR_NrdR-like"/>
</dbReference>
<keyword evidence="2 8" id="KW-0479">Metal-binding</keyword>
<name>A0A3L7AS43_9MICO</name>
<dbReference type="AlphaFoldDB" id="A0A3L7AS43"/>
<dbReference type="NCBIfam" id="TIGR00244">
    <property type="entry name" value="transcriptional regulator NrdR"/>
    <property type="match status" value="1"/>
</dbReference>
<evidence type="ECO:0000256" key="7">
    <source>
        <dbReference type="ARBA" id="ARBA00023163"/>
    </source>
</evidence>
<sequence>MHCPFCRNPDSRVIDSRTSDDGLSIRRRRQCPKCGGRFSTSETASLNVIKRSGVVEPFSRDKVVAGVRKACQGRPVTDPDLAMLAQTVEETIRQTGTSQINANEIGLSILQPLRELDEVAYLRFASVYQAFESLEDFESAIAALRAGTA</sequence>
<evidence type="ECO:0000256" key="4">
    <source>
        <dbReference type="ARBA" id="ARBA00022840"/>
    </source>
</evidence>
<dbReference type="Pfam" id="PF03477">
    <property type="entry name" value="ATP-cone"/>
    <property type="match status" value="1"/>
</dbReference>
<gene>
    <name evidence="8 10" type="primary">nrdR</name>
    <name evidence="10" type="ORF">D9V34_06035</name>
</gene>
<keyword evidence="6 8" id="KW-0238">DNA-binding</keyword>
<evidence type="ECO:0000256" key="8">
    <source>
        <dbReference type="HAMAP-Rule" id="MF_00440"/>
    </source>
</evidence>
<evidence type="ECO:0000256" key="6">
    <source>
        <dbReference type="ARBA" id="ARBA00023125"/>
    </source>
</evidence>
<keyword evidence="4 8" id="KW-0067">ATP-binding</keyword>
<dbReference type="GO" id="GO:0003677">
    <property type="term" value="F:DNA binding"/>
    <property type="evidence" value="ECO:0007669"/>
    <property type="project" value="UniProtKB-KW"/>
</dbReference>
<keyword evidence="7 8" id="KW-0804">Transcription</keyword>
<dbReference type="GO" id="GO:0045892">
    <property type="term" value="P:negative regulation of DNA-templated transcription"/>
    <property type="evidence" value="ECO:0007669"/>
    <property type="project" value="UniProtKB-UniRule"/>
</dbReference>
<evidence type="ECO:0000256" key="3">
    <source>
        <dbReference type="ARBA" id="ARBA00022741"/>
    </source>
</evidence>
<keyword evidence="3 8" id="KW-0547">Nucleotide-binding</keyword>
<evidence type="ECO:0000313" key="11">
    <source>
        <dbReference type="Proteomes" id="UP000269438"/>
    </source>
</evidence>
<dbReference type="GO" id="GO:0005524">
    <property type="term" value="F:ATP binding"/>
    <property type="evidence" value="ECO:0007669"/>
    <property type="project" value="UniProtKB-UniRule"/>
</dbReference>
<dbReference type="InterPro" id="IPR055173">
    <property type="entry name" value="NrdR-like_N"/>
</dbReference>
<dbReference type="Pfam" id="PF22811">
    <property type="entry name" value="Zn_ribbon_NrdR"/>
    <property type="match status" value="1"/>
</dbReference>
<keyword evidence="1 8" id="KW-0678">Repressor</keyword>
<comment type="function">
    <text evidence="8">Negatively regulates transcription of bacterial ribonucleotide reductase nrd genes and operons by binding to NrdR-boxes.</text>
</comment>
<accession>A0A3L7AS43</accession>
<comment type="cofactor">
    <cofactor evidence="8">
        <name>Zn(2+)</name>
        <dbReference type="ChEBI" id="CHEBI:29105"/>
    </cofactor>
    <text evidence="8">Binds 1 zinc ion.</text>
</comment>